<name>A0A5B7CDE8_PORTR</name>
<keyword evidence="2" id="KW-1185">Reference proteome</keyword>
<evidence type="ECO:0000313" key="1">
    <source>
        <dbReference type="EMBL" id="MPC07539.1"/>
    </source>
</evidence>
<sequence>MVRGQSTSEQRPEKGTRNLECVGLACVRGLGVTAQSLGSSIPHYMLAPPASFTCISMAGAKDVTTLPCTEKSPPFNVLATMLLVFTPATSVIGRPIL</sequence>
<evidence type="ECO:0000313" key="2">
    <source>
        <dbReference type="Proteomes" id="UP000324222"/>
    </source>
</evidence>
<dbReference type="AlphaFoldDB" id="A0A5B7CDE8"/>
<dbReference type="Proteomes" id="UP000324222">
    <property type="component" value="Unassembled WGS sequence"/>
</dbReference>
<accession>A0A5B7CDE8</accession>
<comment type="caution">
    <text evidence="1">The sequence shown here is derived from an EMBL/GenBank/DDBJ whole genome shotgun (WGS) entry which is preliminary data.</text>
</comment>
<proteinExistence type="predicted"/>
<organism evidence="1 2">
    <name type="scientific">Portunus trituberculatus</name>
    <name type="common">Swimming crab</name>
    <name type="synonym">Neptunus trituberculatus</name>
    <dbReference type="NCBI Taxonomy" id="210409"/>
    <lineage>
        <taxon>Eukaryota</taxon>
        <taxon>Metazoa</taxon>
        <taxon>Ecdysozoa</taxon>
        <taxon>Arthropoda</taxon>
        <taxon>Crustacea</taxon>
        <taxon>Multicrustacea</taxon>
        <taxon>Malacostraca</taxon>
        <taxon>Eumalacostraca</taxon>
        <taxon>Eucarida</taxon>
        <taxon>Decapoda</taxon>
        <taxon>Pleocyemata</taxon>
        <taxon>Brachyura</taxon>
        <taxon>Eubrachyura</taxon>
        <taxon>Portunoidea</taxon>
        <taxon>Portunidae</taxon>
        <taxon>Portuninae</taxon>
        <taxon>Portunus</taxon>
    </lineage>
</organism>
<dbReference type="EMBL" id="VSRR010000003">
    <property type="protein sequence ID" value="MPC07539.1"/>
    <property type="molecule type" value="Genomic_DNA"/>
</dbReference>
<gene>
    <name evidence="1" type="ORF">E2C01_000101</name>
</gene>
<protein>
    <submittedName>
        <fullName evidence="1">Uncharacterized protein</fullName>
    </submittedName>
</protein>
<reference evidence="1 2" key="1">
    <citation type="submission" date="2019-05" db="EMBL/GenBank/DDBJ databases">
        <title>Another draft genome of Portunus trituberculatus and its Hox gene families provides insights of decapod evolution.</title>
        <authorList>
            <person name="Jeong J.-H."/>
            <person name="Song I."/>
            <person name="Kim S."/>
            <person name="Choi T."/>
            <person name="Kim D."/>
            <person name="Ryu S."/>
            <person name="Kim W."/>
        </authorList>
    </citation>
    <scope>NUCLEOTIDE SEQUENCE [LARGE SCALE GENOMIC DNA]</scope>
    <source>
        <tissue evidence="1">Muscle</tissue>
    </source>
</reference>